<proteinExistence type="predicted"/>
<name>A0AAV5UL17_9BILA</name>
<evidence type="ECO:0000313" key="2">
    <source>
        <dbReference type="Proteomes" id="UP001432027"/>
    </source>
</evidence>
<feature type="non-terminal residue" evidence="1">
    <location>
        <position position="136"/>
    </location>
</feature>
<comment type="caution">
    <text evidence="1">The sequence shown here is derived from an EMBL/GenBank/DDBJ whole genome shotgun (WGS) entry which is preliminary data.</text>
</comment>
<keyword evidence="2" id="KW-1185">Reference proteome</keyword>
<reference evidence="1" key="1">
    <citation type="submission" date="2023-10" db="EMBL/GenBank/DDBJ databases">
        <title>Genome assembly of Pristionchus species.</title>
        <authorList>
            <person name="Yoshida K."/>
            <person name="Sommer R.J."/>
        </authorList>
    </citation>
    <scope>NUCLEOTIDE SEQUENCE</scope>
    <source>
        <strain evidence="1">RS0144</strain>
    </source>
</reference>
<sequence>FVSEFVHKLNNEVNLNPGTGLTTIDATKFEFLQAPSPSLHFVPRLHAAPLSIRTKGISFADRQRAKHAIISRVHHKCLVACNELIRMQYMQISRMEREKWMAERGLPAFTQTRVDNEFLTAMAQKWSTVLKSVQEI</sequence>
<protein>
    <submittedName>
        <fullName evidence="1">Uncharacterized protein</fullName>
    </submittedName>
</protein>
<dbReference type="EMBL" id="BTSX01000006">
    <property type="protein sequence ID" value="GMT07003.1"/>
    <property type="molecule type" value="Genomic_DNA"/>
</dbReference>
<evidence type="ECO:0000313" key="1">
    <source>
        <dbReference type="EMBL" id="GMT07003.1"/>
    </source>
</evidence>
<gene>
    <name evidence="1" type="ORF">PENTCL1PPCAC_29177</name>
</gene>
<dbReference type="Proteomes" id="UP001432027">
    <property type="component" value="Unassembled WGS sequence"/>
</dbReference>
<accession>A0AAV5UL17</accession>
<feature type="non-terminal residue" evidence="1">
    <location>
        <position position="1"/>
    </location>
</feature>
<organism evidence="1 2">
    <name type="scientific">Pristionchus entomophagus</name>
    <dbReference type="NCBI Taxonomy" id="358040"/>
    <lineage>
        <taxon>Eukaryota</taxon>
        <taxon>Metazoa</taxon>
        <taxon>Ecdysozoa</taxon>
        <taxon>Nematoda</taxon>
        <taxon>Chromadorea</taxon>
        <taxon>Rhabditida</taxon>
        <taxon>Rhabditina</taxon>
        <taxon>Diplogasteromorpha</taxon>
        <taxon>Diplogasteroidea</taxon>
        <taxon>Neodiplogasteridae</taxon>
        <taxon>Pristionchus</taxon>
    </lineage>
</organism>
<dbReference type="AlphaFoldDB" id="A0AAV5UL17"/>